<dbReference type="Gene3D" id="2.40.10.10">
    <property type="entry name" value="Trypsin-like serine proteases"/>
    <property type="match status" value="1"/>
</dbReference>
<dbReference type="Proteomes" id="UP000075883">
    <property type="component" value="Unassembled WGS sequence"/>
</dbReference>
<protein>
    <recommendedName>
        <fullName evidence="3">Peptidase S1 domain-containing protein</fullName>
    </recommendedName>
</protein>
<name>A0A182MUJ1_9DIPT</name>
<reference evidence="5" key="1">
    <citation type="submission" date="2013-09" db="EMBL/GenBank/DDBJ databases">
        <title>The Genome Sequence of Anopheles culicifacies species A.</title>
        <authorList>
            <consortium name="The Broad Institute Genomics Platform"/>
            <person name="Neafsey D.E."/>
            <person name="Besansky N."/>
            <person name="Howell P."/>
            <person name="Walton C."/>
            <person name="Young S.K."/>
            <person name="Zeng Q."/>
            <person name="Gargeya S."/>
            <person name="Fitzgerald M."/>
            <person name="Haas B."/>
            <person name="Abouelleil A."/>
            <person name="Allen A.W."/>
            <person name="Alvarado L."/>
            <person name="Arachchi H.M."/>
            <person name="Berlin A.M."/>
            <person name="Chapman S.B."/>
            <person name="Gainer-Dewar J."/>
            <person name="Goldberg J."/>
            <person name="Griggs A."/>
            <person name="Gujja S."/>
            <person name="Hansen M."/>
            <person name="Howarth C."/>
            <person name="Imamovic A."/>
            <person name="Ireland A."/>
            <person name="Larimer J."/>
            <person name="McCowan C."/>
            <person name="Murphy C."/>
            <person name="Pearson M."/>
            <person name="Poon T.W."/>
            <person name="Priest M."/>
            <person name="Roberts A."/>
            <person name="Saif S."/>
            <person name="Shea T."/>
            <person name="Sisk P."/>
            <person name="Sykes S."/>
            <person name="Wortman J."/>
            <person name="Nusbaum C."/>
            <person name="Birren B."/>
        </authorList>
    </citation>
    <scope>NUCLEOTIDE SEQUENCE [LARGE SCALE GENOMIC DNA]</scope>
    <source>
        <strain evidence="5">A-37</strain>
    </source>
</reference>
<evidence type="ECO:0000259" key="3">
    <source>
        <dbReference type="Pfam" id="PF00089"/>
    </source>
</evidence>
<dbReference type="EMBL" id="AXCM01015614">
    <property type="status" value="NOT_ANNOTATED_CDS"/>
    <property type="molecule type" value="Genomic_DNA"/>
</dbReference>
<dbReference type="SUPFAM" id="SSF50494">
    <property type="entry name" value="Trypsin-like serine proteases"/>
    <property type="match status" value="1"/>
</dbReference>
<reference evidence="4" key="2">
    <citation type="submission" date="2020-05" db="UniProtKB">
        <authorList>
            <consortium name="EnsemblMetazoa"/>
        </authorList>
    </citation>
    <scope>IDENTIFICATION</scope>
    <source>
        <strain evidence="4">A-37</strain>
    </source>
</reference>
<evidence type="ECO:0000313" key="5">
    <source>
        <dbReference type="Proteomes" id="UP000075883"/>
    </source>
</evidence>
<accession>A0A182MUJ1</accession>
<evidence type="ECO:0000256" key="1">
    <source>
        <dbReference type="ARBA" id="ARBA00024195"/>
    </source>
</evidence>
<keyword evidence="5" id="KW-1185">Reference proteome</keyword>
<dbReference type="Pfam" id="PF00089">
    <property type="entry name" value="Trypsin"/>
    <property type="match status" value="1"/>
</dbReference>
<sequence length="151" mass="16617">MQHCSSTAAPQPATGSTGSANDGTNYVTTNISIFPATECRPEHREYLQHDGNLCAGYGAAKNRSIDVDFSGSPLICDKLQSDGKIYRTVQGLLTWSTDINHAPHLFTNLTTYREWIDREIEKLDGEPQTSQRPIVAQTVSGYPNRSPILYG</sequence>
<dbReference type="GO" id="GO:0004252">
    <property type="term" value="F:serine-type endopeptidase activity"/>
    <property type="evidence" value="ECO:0007669"/>
    <property type="project" value="InterPro"/>
</dbReference>
<dbReference type="InterPro" id="IPR043504">
    <property type="entry name" value="Peptidase_S1_PA_chymotrypsin"/>
</dbReference>
<dbReference type="InterPro" id="IPR009003">
    <property type="entry name" value="Peptidase_S1_PA"/>
</dbReference>
<organism evidence="4 5">
    <name type="scientific">Anopheles culicifacies</name>
    <dbReference type="NCBI Taxonomy" id="139723"/>
    <lineage>
        <taxon>Eukaryota</taxon>
        <taxon>Metazoa</taxon>
        <taxon>Ecdysozoa</taxon>
        <taxon>Arthropoda</taxon>
        <taxon>Hexapoda</taxon>
        <taxon>Insecta</taxon>
        <taxon>Pterygota</taxon>
        <taxon>Neoptera</taxon>
        <taxon>Endopterygota</taxon>
        <taxon>Diptera</taxon>
        <taxon>Nematocera</taxon>
        <taxon>Culicoidea</taxon>
        <taxon>Culicidae</taxon>
        <taxon>Anophelinae</taxon>
        <taxon>Anopheles</taxon>
        <taxon>culicifacies species complex</taxon>
    </lineage>
</organism>
<feature type="region of interest" description="Disordered" evidence="2">
    <location>
        <begin position="1"/>
        <end position="22"/>
    </location>
</feature>
<evidence type="ECO:0000313" key="4">
    <source>
        <dbReference type="EnsemblMetazoa" id="ACUA026553-PA"/>
    </source>
</evidence>
<comment type="similarity">
    <text evidence="1">Belongs to the peptidase S1 family. CLIP subfamily.</text>
</comment>
<proteinExistence type="inferred from homology"/>
<feature type="domain" description="Peptidase S1" evidence="3">
    <location>
        <begin position="13"/>
        <end position="116"/>
    </location>
</feature>
<dbReference type="STRING" id="139723.A0A182MUJ1"/>
<dbReference type="AlphaFoldDB" id="A0A182MUJ1"/>
<dbReference type="GO" id="GO:0006508">
    <property type="term" value="P:proteolysis"/>
    <property type="evidence" value="ECO:0007669"/>
    <property type="project" value="InterPro"/>
</dbReference>
<dbReference type="VEuPathDB" id="VectorBase:ACUA026553"/>
<dbReference type="InterPro" id="IPR001254">
    <property type="entry name" value="Trypsin_dom"/>
</dbReference>
<evidence type="ECO:0000256" key="2">
    <source>
        <dbReference type="SAM" id="MobiDB-lite"/>
    </source>
</evidence>
<dbReference type="EnsemblMetazoa" id="ACUA026553-RA">
    <property type="protein sequence ID" value="ACUA026553-PA"/>
    <property type="gene ID" value="ACUA026553"/>
</dbReference>